<evidence type="ECO:0000256" key="1">
    <source>
        <dbReference type="ARBA" id="ARBA00017693"/>
    </source>
</evidence>
<dbReference type="RefSeq" id="WP_019962998.1">
    <property type="nucleotide sequence ID" value="NZ_CYHE01000003.1"/>
</dbReference>
<dbReference type="SUPFAM" id="SSF110069">
    <property type="entry name" value="ApaG-like"/>
    <property type="match status" value="1"/>
</dbReference>
<organism evidence="4 5">
    <name type="scientific">Pannonibacter indicus</name>
    <dbReference type="NCBI Taxonomy" id="466044"/>
    <lineage>
        <taxon>Bacteria</taxon>
        <taxon>Pseudomonadati</taxon>
        <taxon>Pseudomonadota</taxon>
        <taxon>Alphaproteobacteria</taxon>
        <taxon>Hyphomicrobiales</taxon>
        <taxon>Stappiaceae</taxon>
        <taxon>Pannonibacter</taxon>
    </lineage>
</organism>
<dbReference type="PROSITE" id="PS51087">
    <property type="entry name" value="APAG"/>
    <property type="match status" value="1"/>
</dbReference>
<evidence type="ECO:0000313" key="4">
    <source>
        <dbReference type="EMBL" id="CUA95187.1"/>
    </source>
</evidence>
<dbReference type="EMBL" id="CYHE01000003">
    <property type="protein sequence ID" value="CUA95187.1"/>
    <property type="molecule type" value="Genomic_DNA"/>
</dbReference>
<dbReference type="GO" id="GO:0070987">
    <property type="term" value="P:error-free translesion synthesis"/>
    <property type="evidence" value="ECO:0007669"/>
    <property type="project" value="TreeGrafter"/>
</dbReference>
<gene>
    <name evidence="2" type="primary">apaG</name>
    <name evidence="4" type="ORF">Ga0061067_103471</name>
</gene>
<dbReference type="OrthoDB" id="9795226at2"/>
<dbReference type="InterPro" id="IPR036767">
    <property type="entry name" value="ApaG_sf"/>
</dbReference>
<proteinExistence type="inferred from homology"/>
<dbReference type="Pfam" id="PF04379">
    <property type="entry name" value="DUF525"/>
    <property type="match status" value="1"/>
</dbReference>
<accession>A0A0K6HVY3</accession>
<reference evidence="5" key="1">
    <citation type="submission" date="2015-08" db="EMBL/GenBank/DDBJ databases">
        <authorList>
            <person name="Varghese N."/>
        </authorList>
    </citation>
    <scope>NUCLEOTIDE SEQUENCE [LARGE SCALE GENOMIC DNA]</scope>
    <source>
        <strain evidence="5">DSM 23407</strain>
    </source>
</reference>
<dbReference type="PANTHER" id="PTHR14289:SF16">
    <property type="entry name" value="POLYMERASE DELTA-INTERACTING PROTEIN 2"/>
    <property type="match status" value="1"/>
</dbReference>
<name>A0A0K6HVY3_9HYPH</name>
<evidence type="ECO:0000313" key="5">
    <source>
        <dbReference type="Proteomes" id="UP000183900"/>
    </source>
</evidence>
<dbReference type="Gene3D" id="2.60.40.1470">
    <property type="entry name" value="ApaG domain"/>
    <property type="match status" value="1"/>
</dbReference>
<feature type="domain" description="ApaG" evidence="3">
    <location>
        <begin position="3"/>
        <end position="127"/>
    </location>
</feature>
<protein>
    <recommendedName>
        <fullName evidence="1 2">Protein ApaG</fullName>
    </recommendedName>
</protein>
<dbReference type="InterPro" id="IPR007474">
    <property type="entry name" value="ApaG_domain"/>
</dbReference>
<dbReference type="NCBIfam" id="NF003967">
    <property type="entry name" value="PRK05461.1"/>
    <property type="match status" value="1"/>
</dbReference>
<dbReference type="Proteomes" id="UP000183900">
    <property type="component" value="Unassembled WGS sequence"/>
</dbReference>
<evidence type="ECO:0000259" key="3">
    <source>
        <dbReference type="PROSITE" id="PS51087"/>
    </source>
</evidence>
<dbReference type="InterPro" id="IPR023065">
    <property type="entry name" value="Uncharacterised_ApaG"/>
</dbReference>
<evidence type="ECO:0000256" key="2">
    <source>
        <dbReference type="HAMAP-Rule" id="MF_00791"/>
    </source>
</evidence>
<dbReference type="HAMAP" id="MF_00791">
    <property type="entry name" value="ApaG"/>
    <property type="match status" value="1"/>
</dbReference>
<dbReference type="AlphaFoldDB" id="A0A0K6HVY3"/>
<dbReference type="PANTHER" id="PTHR14289">
    <property type="entry name" value="F-BOX ONLY PROTEIN 3"/>
    <property type="match status" value="1"/>
</dbReference>
<sequence length="130" mass="14353">MYRAVTNGIQVTVEPFYLADQSSPEEGSYVWGYTVEIVNLGDVPVQLRRRHWLITDGNGQMQEVEGPGVVGEEPVIKPGEAFEYSSGCPLTTPSGIMEGAYLMELPDGRMMNVSIPPFSLDTPNRRGFLN</sequence>
<keyword evidence="5" id="KW-1185">Reference proteome</keyword>